<dbReference type="Proteomes" id="UP000681722">
    <property type="component" value="Unassembled WGS sequence"/>
</dbReference>
<keyword evidence="1" id="KW-0880">Kelch repeat</keyword>
<keyword evidence="5" id="KW-1185">Reference proteome</keyword>
<evidence type="ECO:0000256" key="2">
    <source>
        <dbReference type="ARBA" id="ARBA00022737"/>
    </source>
</evidence>
<keyword evidence="2" id="KW-0677">Repeat</keyword>
<evidence type="ECO:0000313" key="4">
    <source>
        <dbReference type="EMBL" id="CAF4474132.1"/>
    </source>
</evidence>
<evidence type="ECO:0000313" key="3">
    <source>
        <dbReference type="EMBL" id="CAF1598286.1"/>
    </source>
</evidence>
<proteinExistence type="predicted"/>
<dbReference type="OrthoDB" id="45365at2759"/>
<name>A0A816AMG4_9BILA</name>
<dbReference type="SUPFAM" id="SSF117281">
    <property type="entry name" value="Kelch motif"/>
    <property type="match status" value="1"/>
</dbReference>
<dbReference type="Gene3D" id="2.130.10.80">
    <property type="entry name" value="Galactose oxidase/kelch, beta-propeller"/>
    <property type="match status" value="2"/>
</dbReference>
<feature type="non-terminal residue" evidence="3">
    <location>
        <position position="1"/>
    </location>
</feature>
<organism evidence="3 5">
    <name type="scientific">Didymodactylos carnosus</name>
    <dbReference type="NCBI Taxonomy" id="1234261"/>
    <lineage>
        <taxon>Eukaryota</taxon>
        <taxon>Metazoa</taxon>
        <taxon>Spiralia</taxon>
        <taxon>Gnathifera</taxon>
        <taxon>Rotifera</taxon>
        <taxon>Eurotatoria</taxon>
        <taxon>Bdelloidea</taxon>
        <taxon>Philodinida</taxon>
        <taxon>Philodinidae</taxon>
        <taxon>Didymodactylos</taxon>
    </lineage>
</organism>
<evidence type="ECO:0000256" key="1">
    <source>
        <dbReference type="ARBA" id="ARBA00022441"/>
    </source>
</evidence>
<comment type="caution">
    <text evidence="3">The sequence shown here is derived from an EMBL/GenBank/DDBJ whole genome shotgun (WGS) entry which is preliminary data.</text>
</comment>
<evidence type="ECO:0000313" key="5">
    <source>
        <dbReference type="Proteomes" id="UP000663829"/>
    </source>
</evidence>
<dbReference type="EMBL" id="CAJOBC010101511">
    <property type="protein sequence ID" value="CAF4474132.1"/>
    <property type="molecule type" value="Genomic_DNA"/>
</dbReference>
<protein>
    <submittedName>
        <fullName evidence="3">Uncharacterized protein</fullName>
    </submittedName>
</protein>
<dbReference type="Pfam" id="PF01344">
    <property type="entry name" value="Kelch_1"/>
    <property type="match status" value="1"/>
</dbReference>
<dbReference type="PANTHER" id="PTHR45632:SF3">
    <property type="entry name" value="KELCH-LIKE PROTEIN 32"/>
    <property type="match status" value="1"/>
</dbReference>
<dbReference type="InterPro" id="IPR006652">
    <property type="entry name" value="Kelch_1"/>
</dbReference>
<gene>
    <name evidence="3" type="ORF">GPM918_LOCUS42255</name>
    <name evidence="4" type="ORF">SRO942_LOCUS43457</name>
</gene>
<dbReference type="EMBL" id="CAJNOQ010035169">
    <property type="protein sequence ID" value="CAF1598286.1"/>
    <property type="molecule type" value="Genomic_DNA"/>
</dbReference>
<reference evidence="3" key="1">
    <citation type="submission" date="2021-02" db="EMBL/GenBank/DDBJ databases">
        <authorList>
            <person name="Nowell W R."/>
        </authorList>
    </citation>
    <scope>NUCLEOTIDE SEQUENCE</scope>
</reference>
<dbReference type="InterPro" id="IPR015915">
    <property type="entry name" value="Kelch-typ_b-propeller"/>
</dbReference>
<dbReference type="Proteomes" id="UP000663829">
    <property type="component" value="Unassembled WGS sequence"/>
</dbReference>
<dbReference type="AlphaFoldDB" id="A0A816AMG4"/>
<sequence length="107" mass="11194">QAIAQTVASVGSVVEAPSLTLNTWTPVASMSSARYGHTATLLLSGKVLVTDGQGSSTCEVYDPLSNTWTPVASMASARYWHPATLLSSGKVLVTGGQDLSSCEVYDW</sequence>
<dbReference type="PANTHER" id="PTHR45632">
    <property type="entry name" value="LD33804P"/>
    <property type="match status" value="1"/>
</dbReference>
<dbReference type="InterPro" id="IPR037293">
    <property type="entry name" value="Gal_Oxidase_central_sf"/>
</dbReference>
<accession>A0A816AMG4</accession>